<evidence type="ECO:0000256" key="6">
    <source>
        <dbReference type="SAM" id="MobiDB-lite"/>
    </source>
</evidence>
<comment type="caution">
    <text evidence="7">The sequence shown here is derived from an EMBL/GenBank/DDBJ whole genome shotgun (WGS) entry which is preliminary data.</text>
</comment>
<sequence length="682" mass="75001">MASGGSAAPVALANQSQSLLDHNDSAVSSPLSDVDDKDGDTDDMDLDFKSSLHVKAPDPDHDNEHADSPSHSASAADDDDDSNLSEVDINDSEAETERLFDSPKKPRDTVLISTSPTNSKTSNSRDRPFERSPSKLQYQVEAPPGAKNYNSEDDANSETAEPEDHESDAASVNSSEAVEVLLNVSRSVEQQDKTTMESNGVAAQAAKASSPSESRKRKRSSQSEKPELDQTMRKRTGSIAALDHETPTTDNTRAGDEHMTSSTNNNSGEQSAEDDAHEDEVEDKAQDVADATADTEAGGRRSSKSKRSSAKKRKDPESDEAQADEEMPDAAPEQVQDAATGEEAQVEDEHAEPEVDEEAEAAHRNEEELEKKRAAFEQLAGIEKHFAAFRDRLYEERLAQLEQEEAMLRGDNPTHPEYLAMMQCIDERRDEKMRTHELEYKYNTDAMQRWAVARRTQILTQFYQGVRESRVKILEELGQQWYEIQQERRRHANSVPDYGIRFPTSKTEQKKQAVAYNKEVSILSGIARHKGFPAAPEMKGASAGDIEDDLDAINRARQASQQAAATIQPPFQDYGGLSFGRSLGPAGEQFLEQTPWANPNHPSHQIQRQSQQEPFAGPSGTRRTPLPQSAPHPHGNNSGSTGSMANGASRSQKGRANVAEQEMTKVSKMPPELRPEAVAQSS</sequence>
<dbReference type="Pfam" id="PF08598">
    <property type="entry name" value="Sds3"/>
    <property type="match status" value="1"/>
</dbReference>
<dbReference type="EMBL" id="JANBVO010000046">
    <property type="protein sequence ID" value="KAJ9133982.1"/>
    <property type="molecule type" value="Genomic_DNA"/>
</dbReference>
<feature type="compositionally biased region" description="Basic and acidic residues" evidence="6">
    <location>
        <begin position="123"/>
        <end position="133"/>
    </location>
</feature>
<dbReference type="SMART" id="SM01401">
    <property type="entry name" value="Sds3"/>
    <property type="match status" value="1"/>
</dbReference>
<feature type="compositionally biased region" description="Acidic residues" evidence="6">
    <location>
        <begin position="344"/>
        <end position="359"/>
    </location>
</feature>
<evidence type="ECO:0000256" key="5">
    <source>
        <dbReference type="ARBA" id="ARBA00023242"/>
    </source>
</evidence>
<keyword evidence="5" id="KW-0539">Nucleus</keyword>
<feature type="compositionally biased region" description="Acidic residues" evidence="6">
    <location>
        <begin position="33"/>
        <end position="45"/>
    </location>
</feature>
<feature type="compositionally biased region" description="Basic and acidic residues" evidence="6">
    <location>
        <begin position="46"/>
        <end position="68"/>
    </location>
</feature>
<proteinExistence type="predicted"/>
<feature type="region of interest" description="Disordered" evidence="6">
    <location>
        <begin position="1"/>
        <end position="369"/>
    </location>
</feature>
<feature type="compositionally biased region" description="Basic residues" evidence="6">
    <location>
        <begin position="301"/>
        <end position="313"/>
    </location>
</feature>
<keyword evidence="4" id="KW-0804">Transcription</keyword>
<feature type="compositionally biased region" description="Acidic residues" evidence="6">
    <location>
        <begin position="317"/>
        <end position="328"/>
    </location>
</feature>
<dbReference type="InterPro" id="IPR013907">
    <property type="entry name" value="Sds3"/>
</dbReference>
<reference evidence="7" key="1">
    <citation type="submission" date="2022-07" db="EMBL/GenBank/DDBJ databases">
        <title>Fungi with potential for degradation of polypropylene.</title>
        <authorList>
            <person name="Gostincar C."/>
        </authorList>
    </citation>
    <scope>NUCLEOTIDE SEQUENCE</scope>
    <source>
        <strain evidence="7">EXF-13308</strain>
    </source>
</reference>
<feature type="compositionally biased region" description="Polar residues" evidence="6">
    <location>
        <begin position="592"/>
        <end position="613"/>
    </location>
</feature>
<comment type="subcellular location">
    <subcellularLocation>
        <location evidence="1">Nucleus</location>
    </subcellularLocation>
</comment>
<feature type="compositionally biased region" description="Basic and acidic residues" evidence="6">
    <location>
        <begin position="360"/>
        <end position="369"/>
    </location>
</feature>
<dbReference type="GO" id="GO:0010468">
    <property type="term" value="P:regulation of gene expression"/>
    <property type="evidence" value="ECO:0007669"/>
    <property type="project" value="UniProtKB-ARBA"/>
</dbReference>
<feature type="compositionally biased region" description="Basic and acidic residues" evidence="6">
    <location>
        <begin position="221"/>
        <end position="232"/>
    </location>
</feature>
<accession>A0AA38RCU3</accession>
<feature type="compositionally biased region" description="Acidic residues" evidence="6">
    <location>
        <begin position="151"/>
        <end position="166"/>
    </location>
</feature>
<evidence type="ECO:0000313" key="7">
    <source>
        <dbReference type="EMBL" id="KAJ9133982.1"/>
    </source>
</evidence>
<name>A0AA38RCU3_9PEZI</name>
<dbReference type="PANTHER" id="PTHR21964">
    <property type="entry name" value="BREAST CANCER METASTASIS-SUPPRESSOR 1"/>
    <property type="match status" value="1"/>
</dbReference>
<evidence type="ECO:0000313" key="8">
    <source>
        <dbReference type="Proteomes" id="UP001174694"/>
    </source>
</evidence>
<keyword evidence="2" id="KW-0678">Repressor</keyword>
<evidence type="ECO:0000256" key="3">
    <source>
        <dbReference type="ARBA" id="ARBA00023015"/>
    </source>
</evidence>
<feature type="compositionally biased region" description="Polar residues" evidence="6">
    <location>
        <begin position="635"/>
        <end position="651"/>
    </location>
</feature>
<feature type="compositionally biased region" description="Low complexity" evidence="6">
    <location>
        <begin position="113"/>
        <end position="122"/>
    </location>
</feature>
<feature type="compositionally biased region" description="Polar residues" evidence="6">
    <location>
        <begin position="13"/>
        <end position="31"/>
    </location>
</feature>
<evidence type="ECO:0000256" key="1">
    <source>
        <dbReference type="ARBA" id="ARBA00004123"/>
    </source>
</evidence>
<feature type="compositionally biased region" description="Basic and acidic residues" evidence="6">
    <location>
        <begin position="242"/>
        <end position="259"/>
    </location>
</feature>
<keyword evidence="3" id="KW-0805">Transcription regulation</keyword>
<dbReference type="Gene3D" id="1.20.5.1500">
    <property type="match status" value="1"/>
</dbReference>
<dbReference type="AlphaFoldDB" id="A0AA38RCU3"/>
<dbReference type="Proteomes" id="UP001174694">
    <property type="component" value="Unassembled WGS sequence"/>
</dbReference>
<feature type="region of interest" description="Disordered" evidence="6">
    <location>
        <begin position="592"/>
        <end position="682"/>
    </location>
</feature>
<gene>
    <name evidence="7" type="ORF">NKR23_g10407</name>
</gene>
<dbReference type="GO" id="GO:0005654">
    <property type="term" value="C:nucleoplasm"/>
    <property type="evidence" value="ECO:0007669"/>
    <property type="project" value="UniProtKB-ARBA"/>
</dbReference>
<feature type="compositionally biased region" description="Acidic residues" evidence="6">
    <location>
        <begin position="271"/>
        <end position="282"/>
    </location>
</feature>
<feature type="compositionally biased region" description="Basic and acidic residues" evidence="6">
    <location>
        <begin position="95"/>
        <end position="108"/>
    </location>
</feature>
<protein>
    <submittedName>
        <fullName evidence="7">Transcriptional regulatory protein dep1</fullName>
    </submittedName>
</protein>
<evidence type="ECO:0000256" key="4">
    <source>
        <dbReference type="ARBA" id="ARBA00023163"/>
    </source>
</evidence>
<organism evidence="7 8">
    <name type="scientific">Pleurostoma richardsiae</name>
    <dbReference type="NCBI Taxonomy" id="41990"/>
    <lineage>
        <taxon>Eukaryota</taxon>
        <taxon>Fungi</taxon>
        <taxon>Dikarya</taxon>
        <taxon>Ascomycota</taxon>
        <taxon>Pezizomycotina</taxon>
        <taxon>Sordariomycetes</taxon>
        <taxon>Sordariomycetidae</taxon>
        <taxon>Calosphaeriales</taxon>
        <taxon>Pleurostomataceae</taxon>
        <taxon>Pleurostoma</taxon>
    </lineage>
</organism>
<keyword evidence="8" id="KW-1185">Reference proteome</keyword>
<evidence type="ECO:0000256" key="2">
    <source>
        <dbReference type="ARBA" id="ARBA00022491"/>
    </source>
</evidence>
<feature type="compositionally biased region" description="Acidic residues" evidence="6">
    <location>
        <begin position="76"/>
        <end position="94"/>
    </location>
</feature>
<feature type="compositionally biased region" description="Polar residues" evidence="6">
    <location>
        <begin position="260"/>
        <end position="270"/>
    </location>
</feature>